<evidence type="ECO:0000259" key="2">
    <source>
        <dbReference type="PROSITE" id="PS50112"/>
    </source>
</evidence>
<name>A0A4R2N5T3_9BURK</name>
<dbReference type="Pfam" id="PF00990">
    <property type="entry name" value="GGDEF"/>
    <property type="match status" value="1"/>
</dbReference>
<dbReference type="PANTHER" id="PTHR44757:SF2">
    <property type="entry name" value="BIOFILM ARCHITECTURE MAINTENANCE PROTEIN MBAA"/>
    <property type="match status" value="1"/>
</dbReference>
<dbReference type="InterPro" id="IPR001633">
    <property type="entry name" value="EAL_dom"/>
</dbReference>
<dbReference type="CDD" id="cd01948">
    <property type="entry name" value="EAL"/>
    <property type="match status" value="1"/>
</dbReference>
<dbReference type="PROSITE" id="PS50887">
    <property type="entry name" value="GGDEF"/>
    <property type="match status" value="1"/>
</dbReference>
<feature type="transmembrane region" description="Helical" evidence="1">
    <location>
        <begin position="23"/>
        <end position="42"/>
    </location>
</feature>
<sequence>MTHQPLPPTSAPLPTVRVLPLRWWLPLTLVITCGLAFTLLVLQQQRHYALDLQHFSDRTAHAELLGTQRNLETVLRRKDGSGLDGVVAELGLNPAVAHALLLDASDGVLAATRFAWRGSPGVEVLPHYPQDLVNKARQQQREQLHLDVEQRHLWAVTPVMLALEAGAIRSSRQGVLLVEYDLTPIAAQSSAHIRQQAQVFAAVVLLAAMCLLVLARWGVMRPVNALRASMARIGAGDFQAVPALRGEGEFQELGQALGQMAQALQHSSQALRESEARFRQLSDVSFEAIFLHAGGRIVDANAAAERLVGVAPGSLRGTDMLSWVAPGSRDAIRQRISLRIEGTWQVDMVDTQGQLIAAEASVRQREIDGSSLRVVAVRDIRERLAAEAQIRQLAHFDALTGLHNRRFLLEQVAAELARPSVDGQPQRAALATLNLNAFQSVNDSLGMAAGDAALRIVAQRLSSLLTAGQSLARVDGDTFAILVTDLQGNLQTASAQAARAIEQLLTAVAEPLEVQGQTLHLSAGAGVVMIPNDSRDPPELLREAETAMHRAKEANDTQVQFFAHALQEAASERLALRNDLRQTLRLPPSAQQLLLHYQPQVNAAGNLLGVEALVRWQHPSRGLIPPGAFIAEAESCGLIVPLGHWVLQEAVACLRRWQQQTDCAPWAKQLTMAVNVSPRQFREPDFISRIEDVLAQVGVSALSLELELTESVVADDLETTLEKMALLRDRGVRFALDDFGTGYSSLAYLKRLPIDTLKIDRSFVMDIDATTQSGPGKRPAVLIDAIIAMAHQLEMRVLAEGVETGTQRERLVRAGCDIFQGYHFSRPLPEAGLQAWANQLHTSE</sequence>
<dbReference type="InterPro" id="IPR000160">
    <property type="entry name" value="GGDEF_dom"/>
</dbReference>
<evidence type="ECO:0000259" key="4">
    <source>
        <dbReference type="PROSITE" id="PS50885"/>
    </source>
</evidence>
<dbReference type="InterPro" id="IPR003660">
    <property type="entry name" value="HAMP_dom"/>
</dbReference>
<dbReference type="InterPro" id="IPR035965">
    <property type="entry name" value="PAS-like_dom_sf"/>
</dbReference>
<evidence type="ECO:0000256" key="1">
    <source>
        <dbReference type="SAM" id="Phobius"/>
    </source>
</evidence>
<organism evidence="6 7">
    <name type="scientific">Simplicispira metamorpha</name>
    <dbReference type="NCBI Taxonomy" id="80881"/>
    <lineage>
        <taxon>Bacteria</taxon>
        <taxon>Pseudomonadati</taxon>
        <taxon>Pseudomonadota</taxon>
        <taxon>Betaproteobacteria</taxon>
        <taxon>Burkholderiales</taxon>
        <taxon>Comamonadaceae</taxon>
        <taxon>Simplicispira</taxon>
    </lineage>
</organism>
<dbReference type="GO" id="GO:0016020">
    <property type="term" value="C:membrane"/>
    <property type="evidence" value="ECO:0007669"/>
    <property type="project" value="InterPro"/>
</dbReference>
<feature type="domain" description="HAMP" evidence="4">
    <location>
        <begin position="217"/>
        <end position="269"/>
    </location>
</feature>
<keyword evidence="7" id="KW-1185">Reference proteome</keyword>
<feature type="transmembrane region" description="Helical" evidence="1">
    <location>
        <begin position="199"/>
        <end position="219"/>
    </location>
</feature>
<gene>
    <name evidence="6" type="ORF">EV674_12025</name>
</gene>
<dbReference type="GO" id="GO:0007165">
    <property type="term" value="P:signal transduction"/>
    <property type="evidence" value="ECO:0007669"/>
    <property type="project" value="InterPro"/>
</dbReference>
<dbReference type="Pfam" id="PF13188">
    <property type="entry name" value="PAS_8"/>
    <property type="match status" value="1"/>
</dbReference>
<dbReference type="Gene3D" id="3.30.70.270">
    <property type="match status" value="1"/>
</dbReference>
<dbReference type="CDD" id="cd00130">
    <property type="entry name" value="PAS"/>
    <property type="match status" value="1"/>
</dbReference>
<reference evidence="6 7" key="1">
    <citation type="submission" date="2019-03" db="EMBL/GenBank/DDBJ databases">
        <title>Genomic Encyclopedia of Type Strains, Phase IV (KMG-IV): sequencing the most valuable type-strain genomes for metagenomic binning, comparative biology and taxonomic classification.</title>
        <authorList>
            <person name="Goeker M."/>
        </authorList>
    </citation>
    <scope>NUCLEOTIDE SEQUENCE [LARGE SCALE GENOMIC DNA]</scope>
    <source>
        <strain evidence="6 7">DSM 1837</strain>
    </source>
</reference>
<dbReference type="Proteomes" id="UP000295182">
    <property type="component" value="Unassembled WGS sequence"/>
</dbReference>
<dbReference type="SUPFAM" id="SSF141868">
    <property type="entry name" value="EAL domain-like"/>
    <property type="match status" value="1"/>
</dbReference>
<dbReference type="Pfam" id="PF00672">
    <property type="entry name" value="HAMP"/>
    <property type="match status" value="1"/>
</dbReference>
<dbReference type="InterPro" id="IPR052155">
    <property type="entry name" value="Biofilm_reg_signaling"/>
</dbReference>
<evidence type="ECO:0000259" key="5">
    <source>
        <dbReference type="PROSITE" id="PS50887"/>
    </source>
</evidence>
<dbReference type="SUPFAM" id="SSF55073">
    <property type="entry name" value="Nucleotide cyclase"/>
    <property type="match status" value="1"/>
</dbReference>
<dbReference type="SMART" id="SM00267">
    <property type="entry name" value="GGDEF"/>
    <property type="match status" value="1"/>
</dbReference>
<evidence type="ECO:0000259" key="3">
    <source>
        <dbReference type="PROSITE" id="PS50883"/>
    </source>
</evidence>
<keyword evidence="1" id="KW-1133">Transmembrane helix</keyword>
<protein>
    <submittedName>
        <fullName evidence="6">PAS domain S-box-containing protein/diguanylate cyclase (GGDEF)-like protein</fullName>
    </submittedName>
</protein>
<comment type="caution">
    <text evidence="6">The sequence shown here is derived from an EMBL/GenBank/DDBJ whole genome shotgun (WGS) entry which is preliminary data.</text>
</comment>
<dbReference type="SUPFAM" id="SSF55785">
    <property type="entry name" value="PYP-like sensor domain (PAS domain)"/>
    <property type="match status" value="1"/>
</dbReference>
<evidence type="ECO:0000313" key="6">
    <source>
        <dbReference type="EMBL" id="TCP16158.1"/>
    </source>
</evidence>
<dbReference type="OrthoDB" id="9813903at2"/>
<proteinExistence type="predicted"/>
<dbReference type="RefSeq" id="WP_119013456.1">
    <property type="nucleotide sequence ID" value="NZ_QXNC01000017.1"/>
</dbReference>
<keyword evidence="1" id="KW-0472">Membrane</keyword>
<dbReference type="SMART" id="SM00052">
    <property type="entry name" value="EAL"/>
    <property type="match status" value="1"/>
</dbReference>
<dbReference type="SMART" id="SM00304">
    <property type="entry name" value="HAMP"/>
    <property type="match status" value="1"/>
</dbReference>
<dbReference type="InterPro" id="IPR035919">
    <property type="entry name" value="EAL_sf"/>
</dbReference>
<dbReference type="Pfam" id="PF00563">
    <property type="entry name" value="EAL"/>
    <property type="match status" value="1"/>
</dbReference>
<feature type="domain" description="PAS" evidence="2">
    <location>
        <begin position="274"/>
        <end position="343"/>
    </location>
</feature>
<feature type="domain" description="GGDEF" evidence="5">
    <location>
        <begin position="426"/>
        <end position="564"/>
    </location>
</feature>
<dbReference type="EMBL" id="SLXH01000020">
    <property type="protein sequence ID" value="TCP16158.1"/>
    <property type="molecule type" value="Genomic_DNA"/>
</dbReference>
<dbReference type="PROSITE" id="PS50883">
    <property type="entry name" value="EAL"/>
    <property type="match status" value="1"/>
</dbReference>
<dbReference type="AlphaFoldDB" id="A0A4R2N5T3"/>
<dbReference type="PANTHER" id="PTHR44757">
    <property type="entry name" value="DIGUANYLATE CYCLASE DGCP"/>
    <property type="match status" value="1"/>
</dbReference>
<dbReference type="InterPro" id="IPR043128">
    <property type="entry name" value="Rev_trsase/Diguanyl_cyclase"/>
</dbReference>
<dbReference type="InterPro" id="IPR029787">
    <property type="entry name" value="Nucleotide_cyclase"/>
</dbReference>
<dbReference type="CDD" id="cd01949">
    <property type="entry name" value="GGDEF"/>
    <property type="match status" value="1"/>
</dbReference>
<dbReference type="CDD" id="cd06225">
    <property type="entry name" value="HAMP"/>
    <property type="match status" value="1"/>
</dbReference>
<dbReference type="Gene3D" id="3.30.450.20">
    <property type="entry name" value="PAS domain"/>
    <property type="match status" value="1"/>
</dbReference>
<accession>A0A4R2N5T3</accession>
<dbReference type="NCBIfam" id="TIGR00254">
    <property type="entry name" value="GGDEF"/>
    <property type="match status" value="1"/>
</dbReference>
<dbReference type="Gene3D" id="6.10.340.10">
    <property type="match status" value="1"/>
</dbReference>
<dbReference type="NCBIfam" id="TIGR00229">
    <property type="entry name" value="sensory_box"/>
    <property type="match status" value="1"/>
</dbReference>
<keyword evidence="1" id="KW-0812">Transmembrane</keyword>
<dbReference type="PROSITE" id="PS50885">
    <property type="entry name" value="HAMP"/>
    <property type="match status" value="1"/>
</dbReference>
<evidence type="ECO:0000313" key="7">
    <source>
        <dbReference type="Proteomes" id="UP000295182"/>
    </source>
</evidence>
<feature type="domain" description="EAL" evidence="3">
    <location>
        <begin position="573"/>
        <end position="841"/>
    </location>
</feature>
<dbReference type="SUPFAM" id="SSF158472">
    <property type="entry name" value="HAMP domain-like"/>
    <property type="match status" value="1"/>
</dbReference>
<dbReference type="InterPro" id="IPR000014">
    <property type="entry name" value="PAS"/>
</dbReference>
<dbReference type="Gene3D" id="3.20.20.450">
    <property type="entry name" value="EAL domain"/>
    <property type="match status" value="1"/>
</dbReference>
<dbReference type="SMART" id="SM00091">
    <property type="entry name" value="PAS"/>
    <property type="match status" value="1"/>
</dbReference>
<dbReference type="PROSITE" id="PS50112">
    <property type="entry name" value="PAS"/>
    <property type="match status" value="1"/>
</dbReference>